<gene>
    <name evidence="1" type="ORF">FA95DRAFT_1605063</name>
</gene>
<evidence type="ECO:0000313" key="1">
    <source>
        <dbReference type="EMBL" id="KAI0048691.1"/>
    </source>
</evidence>
<comment type="caution">
    <text evidence="1">The sequence shown here is derived from an EMBL/GenBank/DDBJ whole genome shotgun (WGS) entry which is preliminary data.</text>
</comment>
<evidence type="ECO:0000313" key="2">
    <source>
        <dbReference type="Proteomes" id="UP000814033"/>
    </source>
</evidence>
<name>A0ACB8RYL6_9AGAM</name>
<protein>
    <submittedName>
        <fullName evidence="1">Uncharacterized protein</fullName>
    </submittedName>
</protein>
<sequence length="358" mass="39674">MRTPQLKNLELSRLPKLPKAARSVNFKRTTPGSSAILASHGARQERHEMLDPAHPAAHLPLIARQKLCPRWLANSKLKLYGFPKAFLTKPAVRYSDPPFPLQPFPESGLPTRRRPNVALGFVLMRNDVKLDAPLRFKIKRRIRAAAELIISRGAHAVEVPGGGWRVEFDARDAGAKRWLVPDWCYVARPTNEMYRTSLAETVHLLRQGMQLIRDRALKLEATDSTLRASRATAGLRMNIATHPVARPKNQINSFLGNSSANILPFEERPLLSIKTGRAMIAGQRAVSAGLPPHLRNASAASQLPDVLHGALTQCMAKLCITCNAFVLSRDSGTNPDQVAGARLYPPIDHRSRSVEYTD</sequence>
<organism evidence="1 2">
    <name type="scientific">Auriscalpium vulgare</name>
    <dbReference type="NCBI Taxonomy" id="40419"/>
    <lineage>
        <taxon>Eukaryota</taxon>
        <taxon>Fungi</taxon>
        <taxon>Dikarya</taxon>
        <taxon>Basidiomycota</taxon>
        <taxon>Agaricomycotina</taxon>
        <taxon>Agaricomycetes</taxon>
        <taxon>Russulales</taxon>
        <taxon>Auriscalpiaceae</taxon>
        <taxon>Auriscalpium</taxon>
    </lineage>
</organism>
<dbReference type="Proteomes" id="UP000814033">
    <property type="component" value="Unassembled WGS sequence"/>
</dbReference>
<accession>A0ACB8RYL6</accession>
<reference evidence="1" key="2">
    <citation type="journal article" date="2022" name="New Phytol.">
        <title>Evolutionary transition to the ectomycorrhizal habit in the genomes of a hyperdiverse lineage of mushroom-forming fungi.</title>
        <authorList>
            <person name="Looney B."/>
            <person name="Miyauchi S."/>
            <person name="Morin E."/>
            <person name="Drula E."/>
            <person name="Courty P.E."/>
            <person name="Kohler A."/>
            <person name="Kuo A."/>
            <person name="LaButti K."/>
            <person name="Pangilinan J."/>
            <person name="Lipzen A."/>
            <person name="Riley R."/>
            <person name="Andreopoulos W."/>
            <person name="He G."/>
            <person name="Johnson J."/>
            <person name="Nolan M."/>
            <person name="Tritt A."/>
            <person name="Barry K.W."/>
            <person name="Grigoriev I.V."/>
            <person name="Nagy L.G."/>
            <person name="Hibbett D."/>
            <person name="Henrissat B."/>
            <person name="Matheny P.B."/>
            <person name="Labbe J."/>
            <person name="Martin F.M."/>
        </authorList>
    </citation>
    <scope>NUCLEOTIDE SEQUENCE</scope>
    <source>
        <strain evidence="1">FP105234-sp</strain>
    </source>
</reference>
<reference evidence="1" key="1">
    <citation type="submission" date="2021-02" db="EMBL/GenBank/DDBJ databases">
        <authorList>
            <consortium name="DOE Joint Genome Institute"/>
            <person name="Ahrendt S."/>
            <person name="Looney B.P."/>
            <person name="Miyauchi S."/>
            <person name="Morin E."/>
            <person name="Drula E."/>
            <person name="Courty P.E."/>
            <person name="Chicoki N."/>
            <person name="Fauchery L."/>
            <person name="Kohler A."/>
            <person name="Kuo A."/>
            <person name="Labutti K."/>
            <person name="Pangilinan J."/>
            <person name="Lipzen A."/>
            <person name="Riley R."/>
            <person name="Andreopoulos W."/>
            <person name="He G."/>
            <person name="Johnson J."/>
            <person name="Barry K.W."/>
            <person name="Grigoriev I.V."/>
            <person name="Nagy L."/>
            <person name="Hibbett D."/>
            <person name="Henrissat B."/>
            <person name="Matheny P.B."/>
            <person name="Labbe J."/>
            <person name="Martin F."/>
        </authorList>
    </citation>
    <scope>NUCLEOTIDE SEQUENCE</scope>
    <source>
        <strain evidence="1">FP105234-sp</strain>
    </source>
</reference>
<dbReference type="EMBL" id="MU275883">
    <property type="protein sequence ID" value="KAI0048691.1"/>
    <property type="molecule type" value="Genomic_DNA"/>
</dbReference>
<proteinExistence type="predicted"/>
<keyword evidence="2" id="KW-1185">Reference proteome</keyword>